<organism evidence="1 2">
    <name type="scientific">Rhodovulum imhoffii</name>
    <dbReference type="NCBI Taxonomy" id="365340"/>
    <lineage>
        <taxon>Bacteria</taxon>
        <taxon>Pseudomonadati</taxon>
        <taxon>Pseudomonadota</taxon>
        <taxon>Alphaproteobacteria</taxon>
        <taxon>Rhodobacterales</taxon>
        <taxon>Paracoccaceae</taxon>
        <taxon>Rhodovulum</taxon>
    </lineage>
</organism>
<keyword evidence="2" id="KW-1185">Reference proteome</keyword>
<dbReference type="Proteomes" id="UP000243859">
    <property type="component" value="Unassembled WGS sequence"/>
</dbReference>
<dbReference type="SUPFAM" id="SSF75169">
    <property type="entry name" value="DsrEFH-like"/>
    <property type="match status" value="1"/>
</dbReference>
<dbReference type="InterPro" id="IPR027396">
    <property type="entry name" value="DsrEFH-like"/>
</dbReference>
<proteinExistence type="predicted"/>
<protein>
    <submittedName>
        <fullName evidence="1">Putative peroxiredoxin</fullName>
    </submittedName>
</protein>
<gene>
    <name evidence="1" type="ORF">C8N32_10686</name>
</gene>
<dbReference type="Gene3D" id="3.40.1260.10">
    <property type="entry name" value="DsrEFH-like"/>
    <property type="match status" value="1"/>
</dbReference>
<accession>A0A2T5BSY0</accession>
<comment type="caution">
    <text evidence="1">The sequence shown here is derived from an EMBL/GenBank/DDBJ whole genome shotgun (WGS) entry which is preliminary data.</text>
</comment>
<evidence type="ECO:0000313" key="1">
    <source>
        <dbReference type="EMBL" id="PTN02513.1"/>
    </source>
</evidence>
<name>A0A2T5BSY0_9RHOB</name>
<reference evidence="1 2" key="1">
    <citation type="submission" date="2018-04" db="EMBL/GenBank/DDBJ databases">
        <title>Genomic Encyclopedia of Archaeal and Bacterial Type Strains, Phase II (KMG-II): from individual species to whole genera.</title>
        <authorList>
            <person name="Goeker M."/>
        </authorList>
    </citation>
    <scope>NUCLEOTIDE SEQUENCE [LARGE SCALE GENOMIC DNA]</scope>
    <source>
        <strain evidence="1 2">DSM 18064</strain>
    </source>
</reference>
<dbReference type="EMBL" id="QAAA01000006">
    <property type="protein sequence ID" value="PTN02513.1"/>
    <property type="molecule type" value="Genomic_DNA"/>
</dbReference>
<evidence type="ECO:0000313" key="2">
    <source>
        <dbReference type="Proteomes" id="UP000243859"/>
    </source>
</evidence>
<dbReference type="AlphaFoldDB" id="A0A2T5BSY0"/>
<sequence>MYWVAATSRHILIFRYMFIFPGITEEDFMQNALKAVVLVALLAATPANARDAERLVTVVTSPEPQVQAMSMVLTLQAVQRGVATRILLCGPAADIALREAPGTATAGQPPQGASPQGLLKSALDGGVRVEVCALYLPGKGLSPEALIDGVNPAAPPAMARTLLDSKARVWSF</sequence>